<dbReference type="InterPro" id="IPR007352">
    <property type="entry name" value="DUF420"/>
</dbReference>
<dbReference type="PANTHER" id="PTHR37692">
    <property type="entry name" value="HYPOTHETICAL MEMBRANE SPANNING PROTEIN"/>
    <property type="match status" value="1"/>
</dbReference>
<comment type="caution">
    <text evidence="2">The sequence shown here is derived from an EMBL/GenBank/DDBJ whole genome shotgun (WGS) entry which is preliminary data.</text>
</comment>
<dbReference type="InterPro" id="IPR013833">
    <property type="entry name" value="Cyt_c_oxidase_su3_a-hlx"/>
</dbReference>
<dbReference type="GO" id="GO:0016020">
    <property type="term" value="C:membrane"/>
    <property type="evidence" value="ECO:0007669"/>
    <property type="project" value="InterPro"/>
</dbReference>
<gene>
    <name evidence="2" type="ORF">H5P30_07055</name>
</gene>
<dbReference type="EMBL" id="JACHVA010000053">
    <property type="protein sequence ID" value="MBC2601534.1"/>
    <property type="molecule type" value="Genomic_DNA"/>
</dbReference>
<keyword evidence="1" id="KW-0472">Membrane</keyword>
<accession>A0A7X1E406</accession>
<keyword evidence="1" id="KW-1133">Transmembrane helix</keyword>
<reference evidence="2 3" key="1">
    <citation type="submission" date="2020-07" db="EMBL/GenBank/DDBJ databases">
        <authorList>
            <person name="Feng X."/>
        </authorList>
    </citation>
    <scope>NUCLEOTIDE SEQUENCE [LARGE SCALE GENOMIC DNA]</scope>
    <source>
        <strain evidence="2 3">JCM14086</strain>
    </source>
</reference>
<keyword evidence="3" id="KW-1185">Reference proteome</keyword>
<feature type="transmembrane region" description="Helical" evidence="1">
    <location>
        <begin position="38"/>
        <end position="55"/>
    </location>
</feature>
<evidence type="ECO:0000313" key="2">
    <source>
        <dbReference type="EMBL" id="MBC2601534.1"/>
    </source>
</evidence>
<sequence>MEFSLPALNAALNGSAAICLTAGFAFIRKGNQRAHRNLMVTALIFSAVFLFFYVLDKYLKGGVHTEFGGEGYWRPIYYVMLITHVILAMVILPLIFRTLYLAIKGRFDAHRKWARVTYPIWYYVSVTGVLIYFFLYQWF</sequence>
<dbReference type="Pfam" id="PF04238">
    <property type="entry name" value="DUF420"/>
    <property type="match status" value="1"/>
</dbReference>
<keyword evidence="1" id="KW-0812">Transmembrane</keyword>
<dbReference type="GO" id="GO:0004129">
    <property type="term" value="F:cytochrome-c oxidase activity"/>
    <property type="evidence" value="ECO:0007669"/>
    <property type="project" value="InterPro"/>
</dbReference>
<dbReference type="GO" id="GO:0022904">
    <property type="term" value="P:respiratory electron transport chain"/>
    <property type="evidence" value="ECO:0007669"/>
    <property type="project" value="InterPro"/>
</dbReference>
<protein>
    <submittedName>
        <fullName evidence="2">DUF420 domain-containing protein</fullName>
    </submittedName>
</protein>
<name>A0A7X1E406_9BACT</name>
<dbReference type="AlphaFoldDB" id="A0A7X1E406"/>
<organism evidence="2 3">
    <name type="scientific">Puniceicoccus vermicola</name>
    <dbReference type="NCBI Taxonomy" id="388746"/>
    <lineage>
        <taxon>Bacteria</taxon>
        <taxon>Pseudomonadati</taxon>
        <taxon>Verrucomicrobiota</taxon>
        <taxon>Opitutia</taxon>
        <taxon>Puniceicoccales</taxon>
        <taxon>Puniceicoccaceae</taxon>
        <taxon>Puniceicoccus</taxon>
    </lineage>
</organism>
<proteinExistence type="predicted"/>
<feature type="transmembrane region" description="Helical" evidence="1">
    <location>
        <begin position="6"/>
        <end position="26"/>
    </location>
</feature>
<dbReference type="Gene3D" id="1.20.120.80">
    <property type="entry name" value="Cytochrome c oxidase, subunit III, four-helix bundle"/>
    <property type="match status" value="1"/>
</dbReference>
<feature type="transmembrane region" description="Helical" evidence="1">
    <location>
        <begin position="120"/>
        <end position="138"/>
    </location>
</feature>
<feature type="transmembrane region" description="Helical" evidence="1">
    <location>
        <begin position="75"/>
        <end position="100"/>
    </location>
</feature>
<evidence type="ECO:0000256" key="1">
    <source>
        <dbReference type="SAM" id="Phobius"/>
    </source>
</evidence>
<evidence type="ECO:0000313" key="3">
    <source>
        <dbReference type="Proteomes" id="UP000525652"/>
    </source>
</evidence>
<dbReference type="RefSeq" id="WP_185692244.1">
    <property type="nucleotide sequence ID" value="NZ_JACHVA010000053.1"/>
</dbReference>
<dbReference type="Proteomes" id="UP000525652">
    <property type="component" value="Unassembled WGS sequence"/>
</dbReference>
<dbReference type="PANTHER" id="PTHR37692:SF1">
    <property type="entry name" value="DUF420 DOMAIN-CONTAINING PROTEIN"/>
    <property type="match status" value="1"/>
</dbReference>